<evidence type="ECO:0000256" key="1">
    <source>
        <dbReference type="SAM" id="SignalP"/>
    </source>
</evidence>
<dbReference type="Gene3D" id="1.10.10.10">
    <property type="entry name" value="Winged helix-like DNA-binding domain superfamily/Winged helix DNA-binding domain"/>
    <property type="match status" value="1"/>
</dbReference>
<sequence length="627" mass="63864">MYYSRTVALVLSLFLVAPIVVQATTPQLYTPGATLNPDCAPTDSPCGISSITASGTVGQVPYYATAGSVLAATSTITILSSGNVGIGTTSPPSFLHIYNGASGATPYFTNNGLIIENSGSIGNPTSLQFLTSNLGDSYIFFGDPEQSDVGHIVYKHDEYSAGWAQHYRDFLQGVAGGIGVFSFGADRTKITQPTLFGLPTNSEAVYSYLPDAQVEIRGVDNLATSYSLDAHNLADSSSLVFNNAGTLALDGILNIGGATTGWGIGVNGAGLLLGGANFTGTEASGVAGGAAVVLGSNDGAAVINTDNLGVIGFAGHNGTIYNPATTIGAQIRGVSEGTWTSSSYPGALTFLTTPSGSTTTNIVERLRISSAGNVGIGTTTPFAQLSVHANNGSTLQTLFAVGSSTASVTTTLFSIANTGNVTINGSSGSTCVIGNGTSGTSCSSDERFKTNIALIHDALNGIEQIKGVTFNWADPEKNQSQFIGVIAQDVQKVFPQAVSLVADGILSVDYAALVAPLIEAVKDLARQVSSLAATVAGFANTFTTNNLCIKKSDGSSVCITGDQLGTLLNESGQYSAPSPNDGGESMTTVATTTDAILTDSTVVSITTDTTASVPEIVNSATLDTPSL</sequence>
<keyword evidence="1" id="KW-0732">Signal</keyword>
<comment type="caution">
    <text evidence="3">The sequence shown here is derived from an EMBL/GenBank/DDBJ whole genome shotgun (WGS) entry which is preliminary data.</text>
</comment>
<feature type="chain" id="PRO_5014895703" description="Peptidase S74 domain-containing protein" evidence="1">
    <location>
        <begin position="24"/>
        <end position="627"/>
    </location>
</feature>
<dbReference type="Pfam" id="PF13884">
    <property type="entry name" value="Peptidase_S74"/>
    <property type="match status" value="1"/>
</dbReference>
<organism evidence="3 4">
    <name type="scientific">Candidatus Kaiserbacteria bacterium CG17_big_fil_post_rev_8_21_14_2_50_51_7</name>
    <dbReference type="NCBI Taxonomy" id="1974613"/>
    <lineage>
        <taxon>Bacteria</taxon>
        <taxon>Candidatus Kaiseribacteriota</taxon>
    </lineage>
</organism>
<feature type="signal peptide" evidence="1">
    <location>
        <begin position="1"/>
        <end position="23"/>
    </location>
</feature>
<dbReference type="EMBL" id="PFFD01000067">
    <property type="protein sequence ID" value="PIV87099.1"/>
    <property type="molecule type" value="Genomic_DNA"/>
</dbReference>
<dbReference type="InterPro" id="IPR036388">
    <property type="entry name" value="WH-like_DNA-bd_sf"/>
</dbReference>
<name>A0A2M7FC95_9BACT</name>
<proteinExistence type="predicted"/>
<accession>A0A2M7FC95</accession>
<protein>
    <recommendedName>
        <fullName evidence="2">Peptidase S74 domain-containing protein</fullName>
    </recommendedName>
</protein>
<evidence type="ECO:0000259" key="2">
    <source>
        <dbReference type="PROSITE" id="PS51688"/>
    </source>
</evidence>
<gene>
    <name evidence="3" type="ORF">COW49_01500</name>
</gene>
<dbReference type="AlphaFoldDB" id="A0A2M7FC95"/>
<dbReference type="PROSITE" id="PS51688">
    <property type="entry name" value="ICA"/>
    <property type="match status" value="1"/>
</dbReference>
<reference evidence="4" key="1">
    <citation type="submission" date="2017-09" db="EMBL/GenBank/DDBJ databases">
        <title>Depth-based differentiation of microbial function through sediment-hosted aquifers and enrichment of novel symbionts in the deep terrestrial subsurface.</title>
        <authorList>
            <person name="Probst A.J."/>
            <person name="Ladd B."/>
            <person name="Jarett J.K."/>
            <person name="Geller-Mcgrath D.E."/>
            <person name="Sieber C.M.K."/>
            <person name="Emerson J.B."/>
            <person name="Anantharaman K."/>
            <person name="Thomas B.C."/>
            <person name="Malmstrom R."/>
            <person name="Stieglmeier M."/>
            <person name="Klingl A."/>
            <person name="Woyke T."/>
            <person name="Ryan C.M."/>
            <person name="Banfield J.F."/>
        </authorList>
    </citation>
    <scope>NUCLEOTIDE SEQUENCE [LARGE SCALE GENOMIC DNA]</scope>
</reference>
<evidence type="ECO:0000313" key="3">
    <source>
        <dbReference type="EMBL" id="PIV87099.1"/>
    </source>
</evidence>
<feature type="domain" description="Peptidase S74" evidence="2">
    <location>
        <begin position="444"/>
        <end position="535"/>
    </location>
</feature>
<dbReference type="InterPro" id="IPR030392">
    <property type="entry name" value="S74_ICA"/>
</dbReference>
<evidence type="ECO:0000313" key="4">
    <source>
        <dbReference type="Proteomes" id="UP000228497"/>
    </source>
</evidence>
<dbReference type="Proteomes" id="UP000228497">
    <property type="component" value="Unassembled WGS sequence"/>
</dbReference>